<accession>A0ACC0CBU5</accession>
<dbReference type="EMBL" id="CM044701">
    <property type="protein sequence ID" value="KAI5682432.1"/>
    <property type="molecule type" value="Genomic_DNA"/>
</dbReference>
<comment type="caution">
    <text evidence="1">The sequence shown here is derived from an EMBL/GenBank/DDBJ whole genome shotgun (WGS) entry which is preliminary data.</text>
</comment>
<sequence length="117" mass="12713">MGNRGGMYEVTQNVDLSLKVDALSKKFDQLLALNTLPINSLNMQALHHALSILSRIFATPSPLFFQVKDGPENPISRNPHSSIHGLAVNGHNSNVQLMGIPEGPNTPCKAICLRNSK</sequence>
<evidence type="ECO:0000313" key="1">
    <source>
        <dbReference type="EMBL" id="KAI5682432.1"/>
    </source>
</evidence>
<organism evidence="1 2">
    <name type="scientific">Catharanthus roseus</name>
    <name type="common">Madagascar periwinkle</name>
    <name type="synonym">Vinca rosea</name>
    <dbReference type="NCBI Taxonomy" id="4058"/>
    <lineage>
        <taxon>Eukaryota</taxon>
        <taxon>Viridiplantae</taxon>
        <taxon>Streptophyta</taxon>
        <taxon>Embryophyta</taxon>
        <taxon>Tracheophyta</taxon>
        <taxon>Spermatophyta</taxon>
        <taxon>Magnoliopsida</taxon>
        <taxon>eudicotyledons</taxon>
        <taxon>Gunneridae</taxon>
        <taxon>Pentapetalae</taxon>
        <taxon>asterids</taxon>
        <taxon>lamiids</taxon>
        <taxon>Gentianales</taxon>
        <taxon>Apocynaceae</taxon>
        <taxon>Rauvolfioideae</taxon>
        <taxon>Vinceae</taxon>
        <taxon>Catharanthinae</taxon>
        <taxon>Catharanthus</taxon>
    </lineage>
</organism>
<reference evidence="2" key="1">
    <citation type="journal article" date="2023" name="Nat. Plants">
        <title>Single-cell RNA sequencing provides a high-resolution roadmap for understanding the multicellular compartmentation of specialized metabolism.</title>
        <authorList>
            <person name="Sun S."/>
            <person name="Shen X."/>
            <person name="Li Y."/>
            <person name="Li Y."/>
            <person name="Wang S."/>
            <person name="Li R."/>
            <person name="Zhang H."/>
            <person name="Shen G."/>
            <person name="Guo B."/>
            <person name="Wei J."/>
            <person name="Xu J."/>
            <person name="St-Pierre B."/>
            <person name="Chen S."/>
            <person name="Sun C."/>
        </authorList>
    </citation>
    <scope>NUCLEOTIDE SEQUENCE [LARGE SCALE GENOMIC DNA]</scope>
</reference>
<dbReference type="Proteomes" id="UP001060085">
    <property type="component" value="Linkage Group LG01"/>
</dbReference>
<name>A0ACC0CBU5_CATRO</name>
<proteinExistence type="predicted"/>
<protein>
    <submittedName>
        <fullName evidence="1">Uncharacterized protein</fullName>
    </submittedName>
</protein>
<keyword evidence="2" id="KW-1185">Reference proteome</keyword>
<gene>
    <name evidence="1" type="ORF">M9H77_03660</name>
</gene>
<evidence type="ECO:0000313" key="2">
    <source>
        <dbReference type="Proteomes" id="UP001060085"/>
    </source>
</evidence>